<dbReference type="NCBIfam" id="TIGR00041">
    <property type="entry name" value="DTMP_kinase"/>
    <property type="match status" value="1"/>
</dbReference>
<dbReference type="Pfam" id="PF02223">
    <property type="entry name" value="Thymidylate_kin"/>
    <property type="match status" value="1"/>
</dbReference>
<dbReference type="eggNOG" id="COG0125">
    <property type="taxonomic scope" value="Bacteria"/>
</dbReference>
<feature type="domain" description="Thymidylate kinase-like" evidence="13">
    <location>
        <begin position="8"/>
        <end position="195"/>
    </location>
</feature>
<evidence type="ECO:0000256" key="11">
    <source>
        <dbReference type="ARBA" id="ARBA00057735"/>
    </source>
</evidence>
<dbReference type="PATRIC" id="fig|1121015.4.peg.2666"/>
<dbReference type="GO" id="GO:0006235">
    <property type="term" value="P:dTTP biosynthetic process"/>
    <property type="evidence" value="ECO:0007669"/>
    <property type="project" value="UniProtKB-UniRule"/>
</dbReference>
<gene>
    <name evidence="12" type="primary">tmk</name>
    <name evidence="14" type="ORF">N789_04910</name>
</gene>
<keyword evidence="7 12" id="KW-0418">Kinase</keyword>
<dbReference type="PANTHER" id="PTHR10344">
    <property type="entry name" value="THYMIDYLATE KINASE"/>
    <property type="match status" value="1"/>
</dbReference>
<sequence>MRRTFLSIEGGEGAGKSTVIAAIVQALSDRGRDVVATREPGGTAAGEAIRALLLDPARTLAPETELLLMFAARAQLVREVILPALDRGAAVVTDRFTDASFAYQGGGRGIDAGRIAELERWAAGIKPDLTFLLDVGVDEGLARARSRGGEPDRIERERGDFFERVRGTYLARAAAEPARFRVIDASQSADAVVTAVRAALNDWLDRE</sequence>
<evidence type="ECO:0000256" key="5">
    <source>
        <dbReference type="ARBA" id="ARBA00022727"/>
    </source>
</evidence>
<feature type="binding site" evidence="12">
    <location>
        <begin position="10"/>
        <end position="17"/>
    </location>
    <ligand>
        <name>ATP</name>
        <dbReference type="ChEBI" id="CHEBI:30616"/>
    </ligand>
</feature>
<evidence type="ECO:0000259" key="13">
    <source>
        <dbReference type="Pfam" id="PF02223"/>
    </source>
</evidence>
<dbReference type="InterPro" id="IPR018094">
    <property type="entry name" value="Thymidylate_kinase"/>
</dbReference>
<reference evidence="14 15" key="1">
    <citation type="submission" date="2013-09" db="EMBL/GenBank/DDBJ databases">
        <title>Genome sequencing of Arenimonas oryziterrae.</title>
        <authorList>
            <person name="Chen F."/>
            <person name="Wang G."/>
        </authorList>
    </citation>
    <scope>NUCLEOTIDE SEQUENCE [LARGE SCALE GENOMIC DNA]</scope>
    <source>
        <strain evidence="14 15">YC6267</strain>
    </source>
</reference>
<dbReference type="GO" id="GO:0006227">
    <property type="term" value="P:dUDP biosynthetic process"/>
    <property type="evidence" value="ECO:0007669"/>
    <property type="project" value="TreeGrafter"/>
</dbReference>
<protein>
    <recommendedName>
        <fullName evidence="3 12">Thymidylate kinase</fullName>
        <ecNumber evidence="2 12">2.7.4.9</ecNumber>
    </recommendedName>
    <alternativeName>
        <fullName evidence="9 12">dTMP kinase</fullName>
    </alternativeName>
</protein>
<dbReference type="GO" id="GO:0005524">
    <property type="term" value="F:ATP binding"/>
    <property type="evidence" value="ECO:0007669"/>
    <property type="project" value="UniProtKB-UniRule"/>
</dbReference>
<name>A0A091APB6_9GAMM</name>
<dbReference type="HAMAP" id="MF_00165">
    <property type="entry name" value="Thymidylate_kinase"/>
    <property type="match status" value="1"/>
</dbReference>
<dbReference type="GO" id="GO:0004798">
    <property type="term" value="F:dTMP kinase activity"/>
    <property type="evidence" value="ECO:0007669"/>
    <property type="project" value="UniProtKB-UniRule"/>
</dbReference>
<evidence type="ECO:0000256" key="7">
    <source>
        <dbReference type="ARBA" id="ARBA00022777"/>
    </source>
</evidence>
<evidence type="ECO:0000256" key="1">
    <source>
        <dbReference type="ARBA" id="ARBA00009776"/>
    </source>
</evidence>
<evidence type="ECO:0000256" key="6">
    <source>
        <dbReference type="ARBA" id="ARBA00022741"/>
    </source>
</evidence>
<evidence type="ECO:0000256" key="4">
    <source>
        <dbReference type="ARBA" id="ARBA00022679"/>
    </source>
</evidence>
<dbReference type="Proteomes" id="UP000029385">
    <property type="component" value="Unassembled WGS sequence"/>
</dbReference>
<keyword evidence="15" id="KW-1185">Reference proteome</keyword>
<keyword evidence="8 12" id="KW-0067">ATP-binding</keyword>
<dbReference type="EC" id="2.7.4.9" evidence="2 12"/>
<comment type="function">
    <text evidence="11 12">Phosphorylation of dTMP to form dTDP in both de novo and salvage pathways of dTTP synthesis.</text>
</comment>
<keyword evidence="6 12" id="KW-0547">Nucleotide-binding</keyword>
<dbReference type="SUPFAM" id="SSF52540">
    <property type="entry name" value="P-loop containing nucleoside triphosphate hydrolases"/>
    <property type="match status" value="1"/>
</dbReference>
<evidence type="ECO:0000313" key="14">
    <source>
        <dbReference type="EMBL" id="KFN41231.1"/>
    </source>
</evidence>
<evidence type="ECO:0000256" key="2">
    <source>
        <dbReference type="ARBA" id="ARBA00012980"/>
    </source>
</evidence>
<dbReference type="InterPro" id="IPR039430">
    <property type="entry name" value="Thymidylate_kin-like_dom"/>
</dbReference>
<comment type="similarity">
    <text evidence="1 12">Belongs to the thymidylate kinase family.</text>
</comment>
<dbReference type="GO" id="GO:0005829">
    <property type="term" value="C:cytosol"/>
    <property type="evidence" value="ECO:0007669"/>
    <property type="project" value="TreeGrafter"/>
</dbReference>
<evidence type="ECO:0000256" key="10">
    <source>
        <dbReference type="ARBA" id="ARBA00048743"/>
    </source>
</evidence>
<dbReference type="InterPro" id="IPR027417">
    <property type="entry name" value="P-loop_NTPase"/>
</dbReference>
<dbReference type="FunFam" id="3.40.50.300:FF:000225">
    <property type="entry name" value="Thymidylate kinase"/>
    <property type="match status" value="1"/>
</dbReference>
<evidence type="ECO:0000256" key="12">
    <source>
        <dbReference type="HAMAP-Rule" id="MF_00165"/>
    </source>
</evidence>
<organism evidence="14 15">
    <name type="scientific">Arenimonas oryziterrae DSM 21050 = YC6267</name>
    <dbReference type="NCBI Taxonomy" id="1121015"/>
    <lineage>
        <taxon>Bacteria</taxon>
        <taxon>Pseudomonadati</taxon>
        <taxon>Pseudomonadota</taxon>
        <taxon>Gammaproteobacteria</taxon>
        <taxon>Lysobacterales</taxon>
        <taxon>Lysobacteraceae</taxon>
        <taxon>Arenimonas</taxon>
    </lineage>
</organism>
<evidence type="ECO:0000313" key="15">
    <source>
        <dbReference type="Proteomes" id="UP000029385"/>
    </source>
</evidence>
<accession>A0A091APB6</accession>
<dbReference type="OrthoDB" id="9774907at2"/>
<keyword evidence="4 12" id="KW-0808">Transferase</keyword>
<keyword evidence="5 12" id="KW-0545">Nucleotide biosynthesis</keyword>
<comment type="catalytic activity">
    <reaction evidence="10 12">
        <text>dTMP + ATP = dTDP + ADP</text>
        <dbReference type="Rhea" id="RHEA:13517"/>
        <dbReference type="ChEBI" id="CHEBI:30616"/>
        <dbReference type="ChEBI" id="CHEBI:58369"/>
        <dbReference type="ChEBI" id="CHEBI:63528"/>
        <dbReference type="ChEBI" id="CHEBI:456216"/>
        <dbReference type="EC" id="2.7.4.9"/>
    </reaction>
</comment>
<dbReference type="RefSeq" id="WP_022967928.1">
    <property type="nucleotide sequence ID" value="NZ_ATVD01000001.1"/>
</dbReference>
<evidence type="ECO:0000256" key="8">
    <source>
        <dbReference type="ARBA" id="ARBA00022840"/>
    </source>
</evidence>
<dbReference type="Gene3D" id="3.40.50.300">
    <property type="entry name" value="P-loop containing nucleotide triphosphate hydrolases"/>
    <property type="match status" value="1"/>
</dbReference>
<dbReference type="AlphaFoldDB" id="A0A091APB6"/>
<dbReference type="EMBL" id="AVCI01000045">
    <property type="protein sequence ID" value="KFN41231.1"/>
    <property type="molecule type" value="Genomic_DNA"/>
</dbReference>
<comment type="caution">
    <text evidence="14">The sequence shown here is derived from an EMBL/GenBank/DDBJ whole genome shotgun (WGS) entry which is preliminary data.</text>
</comment>
<dbReference type="GO" id="GO:0006233">
    <property type="term" value="P:dTDP biosynthetic process"/>
    <property type="evidence" value="ECO:0007669"/>
    <property type="project" value="InterPro"/>
</dbReference>
<evidence type="ECO:0000256" key="9">
    <source>
        <dbReference type="ARBA" id="ARBA00029962"/>
    </source>
</evidence>
<evidence type="ECO:0000256" key="3">
    <source>
        <dbReference type="ARBA" id="ARBA00017144"/>
    </source>
</evidence>
<proteinExistence type="inferred from homology"/>
<dbReference type="STRING" id="1121015.GCA_000420545_00255"/>
<dbReference type="PANTHER" id="PTHR10344:SF4">
    <property type="entry name" value="UMP-CMP KINASE 2, MITOCHONDRIAL"/>
    <property type="match status" value="1"/>
</dbReference>
<dbReference type="CDD" id="cd01672">
    <property type="entry name" value="TMPK"/>
    <property type="match status" value="1"/>
</dbReference>